<evidence type="ECO:0000259" key="2">
    <source>
        <dbReference type="Pfam" id="PF24964"/>
    </source>
</evidence>
<proteinExistence type="predicted"/>
<evidence type="ECO:0000256" key="1">
    <source>
        <dbReference type="SAM" id="MobiDB-lite"/>
    </source>
</evidence>
<dbReference type="RefSeq" id="XP_010439098.1">
    <property type="nucleotide sequence ID" value="XM_010440796.2"/>
</dbReference>
<sequence>MRPTEEDSEIIELDVEQLYEETEDHMVGDQGPNENEENQDHLVGDQGPNANGNITARNKRDYSNAHRWAVYNALLERSVNGKLGKSTKREVSNLLRMHIRTVQRIWRQAKATPAGVLVDVSQRRKNRCGRKKILIDIQ</sequence>
<evidence type="ECO:0000313" key="3">
    <source>
        <dbReference type="Proteomes" id="UP000694864"/>
    </source>
</evidence>
<dbReference type="RefSeq" id="XP_010439100.1">
    <property type="nucleotide sequence ID" value="XM_010440798.2"/>
</dbReference>
<name>A0ABM0UCE3_CAMSA</name>
<protein>
    <submittedName>
        <fullName evidence="4 5">Uncharacterized protein LOC104722599</fullName>
    </submittedName>
</protein>
<feature type="domain" description="DUF7769" evidence="2">
    <location>
        <begin position="62"/>
        <end position="114"/>
    </location>
</feature>
<accession>A0ABM0UCE3</accession>
<feature type="region of interest" description="Disordered" evidence="1">
    <location>
        <begin position="1"/>
        <end position="59"/>
    </location>
</feature>
<reference evidence="3" key="2">
    <citation type="journal article" date="2014" name="Nat. Commun.">
        <title>The emerging biofuel crop Camelina sativa retains a highly undifferentiated hexaploid genome structure.</title>
        <authorList>
            <person name="Kagale S."/>
            <person name="Koh C."/>
            <person name="Nixon J."/>
            <person name="Bollina V."/>
            <person name="Clarke W.E."/>
            <person name="Tuteja R."/>
            <person name="Spillane C."/>
            <person name="Robinson S.J."/>
            <person name="Links M.G."/>
            <person name="Clarke C."/>
            <person name="Higgins E.E."/>
            <person name="Huebert T."/>
            <person name="Sharpe A.G."/>
            <person name="Parkin I.A."/>
        </authorList>
    </citation>
    <scope>NUCLEOTIDE SEQUENCE [LARGE SCALE GENOMIC DNA]</scope>
    <source>
        <strain evidence="3">r\DH55</strain>
    </source>
</reference>
<evidence type="ECO:0000313" key="6">
    <source>
        <dbReference type="RefSeq" id="XP_010439100.1"/>
    </source>
</evidence>
<dbReference type="Proteomes" id="UP000694864">
    <property type="component" value="Chromosome 11"/>
</dbReference>
<dbReference type="PANTHER" id="PTHR33889">
    <property type="entry name" value="OS04G0681850 PROTEIN"/>
    <property type="match status" value="1"/>
</dbReference>
<evidence type="ECO:0000313" key="5">
    <source>
        <dbReference type="RefSeq" id="XP_010439099.1"/>
    </source>
</evidence>
<dbReference type="RefSeq" id="XP_010439099.1">
    <property type="nucleotide sequence ID" value="XM_010440797.2"/>
</dbReference>
<reference evidence="4 5" key="3">
    <citation type="submission" date="2025-05" db="UniProtKB">
        <authorList>
            <consortium name="RefSeq"/>
        </authorList>
    </citation>
    <scope>IDENTIFICATION</scope>
    <source>
        <tissue evidence="4 5">Leaf</tissue>
    </source>
</reference>
<dbReference type="InterPro" id="IPR056671">
    <property type="entry name" value="DUF7769"/>
</dbReference>
<reference evidence="3" key="1">
    <citation type="journal article" date="1997" name="Nucleic Acids Res.">
        <title>tRNAscan-SE: a program for improved detection of transfer RNA genes in genomic sequence.</title>
        <authorList>
            <person name="Lowe T.M."/>
            <person name="Eddy S.R."/>
        </authorList>
    </citation>
    <scope>NUCLEOTIDE SEQUENCE [LARGE SCALE GENOMIC DNA]</scope>
    <source>
        <strain evidence="3">r\DH55</strain>
    </source>
</reference>
<dbReference type="GeneID" id="104722599"/>
<gene>
    <name evidence="4 5 6" type="primary">LOC104722599</name>
</gene>
<dbReference type="Pfam" id="PF24964">
    <property type="entry name" value="DUF7769"/>
    <property type="match status" value="1"/>
</dbReference>
<dbReference type="PANTHER" id="PTHR33889:SF1">
    <property type="entry name" value="OS03G0834800 PROTEIN"/>
    <property type="match status" value="1"/>
</dbReference>
<feature type="compositionally biased region" description="Acidic residues" evidence="1">
    <location>
        <begin position="1"/>
        <end position="23"/>
    </location>
</feature>
<organism evidence="3 6">
    <name type="scientific">Camelina sativa</name>
    <name type="common">False flax</name>
    <name type="synonym">Myagrum sativum</name>
    <dbReference type="NCBI Taxonomy" id="90675"/>
    <lineage>
        <taxon>Eukaryota</taxon>
        <taxon>Viridiplantae</taxon>
        <taxon>Streptophyta</taxon>
        <taxon>Embryophyta</taxon>
        <taxon>Tracheophyta</taxon>
        <taxon>Spermatophyta</taxon>
        <taxon>Magnoliopsida</taxon>
        <taxon>eudicotyledons</taxon>
        <taxon>Gunneridae</taxon>
        <taxon>Pentapetalae</taxon>
        <taxon>rosids</taxon>
        <taxon>malvids</taxon>
        <taxon>Brassicales</taxon>
        <taxon>Brassicaceae</taxon>
        <taxon>Camelineae</taxon>
        <taxon>Camelina</taxon>
    </lineage>
</organism>
<evidence type="ECO:0000313" key="4">
    <source>
        <dbReference type="RefSeq" id="XP_010439098.1"/>
    </source>
</evidence>
<keyword evidence="3" id="KW-1185">Reference proteome</keyword>